<name>A0A397JE17_9GLOM</name>
<dbReference type="InterPro" id="IPR015915">
    <property type="entry name" value="Kelch-typ_b-propeller"/>
</dbReference>
<dbReference type="OrthoDB" id="432528at2759"/>
<keyword evidence="2" id="KW-1185">Reference proteome</keyword>
<organism evidence="1 2">
    <name type="scientific">Diversispora epigaea</name>
    <dbReference type="NCBI Taxonomy" id="1348612"/>
    <lineage>
        <taxon>Eukaryota</taxon>
        <taxon>Fungi</taxon>
        <taxon>Fungi incertae sedis</taxon>
        <taxon>Mucoromycota</taxon>
        <taxon>Glomeromycotina</taxon>
        <taxon>Glomeromycetes</taxon>
        <taxon>Diversisporales</taxon>
        <taxon>Diversisporaceae</taxon>
        <taxon>Diversispora</taxon>
    </lineage>
</organism>
<dbReference type="EMBL" id="PQFF01000057">
    <property type="protein sequence ID" value="RHZ85807.1"/>
    <property type="molecule type" value="Genomic_DNA"/>
</dbReference>
<dbReference type="InterPro" id="IPR011043">
    <property type="entry name" value="Gal_Oxase/kelch_b-propeller"/>
</dbReference>
<proteinExistence type="predicted"/>
<dbReference type="SUPFAM" id="SSF50965">
    <property type="entry name" value="Galactose oxidase, central domain"/>
    <property type="match status" value="1"/>
</dbReference>
<evidence type="ECO:0000313" key="1">
    <source>
        <dbReference type="EMBL" id="RHZ85807.1"/>
    </source>
</evidence>
<reference evidence="1 2" key="1">
    <citation type="submission" date="2018-08" db="EMBL/GenBank/DDBJ databases">
        <title>Genome and evolution of the arbuscular mycorrhizal fungus Diversispora epigaea (formerly Glomus versiforme) and its bacterial endosymbionts.</title>
        <authorList>
            <person name="Sun X."/>
            <person name="Fei Z."/>
            <person name="Harrison M."/>
        </authorList>
    </citation>
    <scope>NUCLEOTIDE SEQUENCE [LARGE SCALE GENOMIC DNA]</scope>
    <source>
        <strain evidence="1 2">IT104</strain>
    </source>
</reference>
<evidence type="ECO:0000313" key="2">
    <source>
        <dbReference type="Proteomes" id="UP000266861"/>
    </source>
</evidence>
<dbReference type="AlphaFoldDB" id="A0A397JE17"/>
<dbReference type="Proteomes" id="UP000266861">
    <property type="component" value="Unassembled WGS sequence"/>
</dbReference>
<protein>
    <submittedName>
        <fullName evidence="1">Uncharacterized protein</fullName>
    </submittedName>
</protein>
<accession>A0A397JE17</accession>
<comment type="caution">
    <text evidence="1">The sequence shown here is derived from an EMBL/GenBank/DDBJ whole genome shotgun (WGS) entry which is preliminary data.</text>
</comment>
<dbReference type="Gene3D" id="2.120.10.80">
    <property type="entry name" value="Kelch-type beta propeller"/>
    <property type="match status" value="1"/>
</dbReference>
<gene>
    <name evidence="1" type="ORF">Glove_60g139</name>
</gene>
<sequence>MNTLNTVKNTWTTLSIIENLPISCNQYTANILPNGIIVYIGGSEDVDSTVDFTLVNMNEIKLFDTKTYEWSQMITTGAIDSRVHHTFVLSRTRDYTIVSPNLAVLDTNKDPFDGPFHLVVYEYTSAAFVYSSPPLNTSRSIYERLKLDDKIFPG</sequence>